<feature type="domain" description="CBS" evidence="12">
    <location>
        <begin position="282"/>
        <end position="338"/>
    </location>
</feature>
<keyword evidence="5" id="KW-0677">Repeat</keyword>
<dbReference type="RefSeq" id="WP_190472580.1">
    <property type="nucleotide sequence ID" value="NZ_JACJPW010000103.1"/>
</dbReference>
<dbReference type="Gene3D" id="3.30.465.10">
    <property type="match status" value="1"/>
</dbReference>
<evidence type="ECO:0000256" key="10">
    <source>
        <dbReference type="PROSITE-ProRule" id="PRU01193"/>
    </source>
</evidence>
<sequence>MSPTIEIAIVFLLIIANGLFVMSELAIISARKVRLQQMADRDAKARVALQLANSPNQFLSAVQIGITLLAILSGAFGESVIAKRVAPIFGAIPQTAEYKEAIASILAILIITYLTLVIGELLPKRLALNNPEPIAAAVAIPMRMLAKITSPIVHVLSSSTDMAVRLLGVKPSTEPEVTEEEIRVLIEQGTEAGTFEEAEQDMVERVFRLGDRPVSAFMTPRPDIVWLDMDDSAQTNRQKMIDSRHSRLLVCQRELDNVLGVVQVTDLLSRSLTGQPLDLTALLRRPLFVPESTRGLKVLEMFKQSGTHIVLVVDEYGVIQGLVTVNDILVAIVGDIPSIYQQDEPQAVQRADGSWLLDGMLPVEDFLELFDIEELPEDRRGNYHTMGGFVITNLGRIPTAADHFEWRNFRFEVMDMDGNRVDKILVMPLSKDSDTSTNSA</sequence>
<dbReference type="FunFam" id="3.30.465.10:FF:000023">
    <property type="entry name" value="Magnesium and cobalt transporter"/>
    <property type="match status" value="1"/>
</dbReference>
<dbReference type="EMBL" id="JACJPW010000103">
    <property type="protein sequence ID" value="MBD2185028.1"/>
    <property type="molecule type" value="Genomic_DNA"/>
</dbReference>
<name>A0A926VKP3_9CYAN</name>
<dbReference type="InterPro" id="IPR016169">
    <property type="entry name" value="FAD-bd_PCMH_sub2"/>
</dbReference>
<evidence type="ECO:0000256" key="8">
    <source>
        <dbReference type="ARBA" id="ARBA00023136"/>
    </source>
</evidence>
<feature type="domain" description="CBS" evidence="12">
    <location>
        <begin position="218"/>
        <end position="279"/>
    </location>
</feature>
<dbReference type="Proteomes" id="UP000641646">
    <property type="component" value="Unassembled WGS sequence"/>
</dbReference>
<dbReference type="InterPro" id="IPR046342">
    <property type="entry name" value="CBS_dom_sf"/>
</dbReference>
<dbReference type="InterPro" id="IPR036318">
    <property type="entry name" value="FAD-bd_PCMH-like_sf"/>
</dbReference>
<evidence type="ECO:0000313" key="14">
    <source>
        <dbReference type="EMBL" id="MBD2185028.1"/>
    </source>
</evidence>
<dbReference type="Gene3D" id="3.10.580.10">
    <property type="entry name" value="CBS-domain"/>
    <property type="match status" value="1"/>
</dbReference>
<accession>A0A926VKP3</accession>
<evidence type="ECO:0000259" key="12">
    <source>
        <dbReference type="PROSITE" id="PS51371"/>
    </source>
</evidence>
<dbReference type="CDD" id="cd04590">
    <property type="entry name" value="CBS_pair_CorC_HlyC_assoc"/>
    <property type="match status" value="1"/>
</dbReference>
<evidence type="ECO:0000256" key="3">
    <source>
        <dbReference type="ARBA" id="ARBA00022475"/>
    </source>
</evidence>
<dbReference type="InterPro" id="IPR000644">
    <property type="entry name" value="CBS_dom"/>
</dbReference>
<dbReference type="SMART" id="SM01091">
    <property type="entry name" value="CorC_HlyC"/>
    <property type="match status" value="1"/>
</dbReference>
<keyword evidence="7 9" id="KW-0129">CBS domain</keyword>
<keyword evidence="15" id="KW-1185">Reference proteome</keyword>
<feature type="domain" description="CNNM transmembrane" evidence="13">
    <location>
        <begin position="1"/>
        <end position="199"/>
    </location>
</feature>
<dbReference type="Pfam" id="PF01595">
    <property type="entry name" value="CNNM"/>
    <property type="match status" value="1"/>
</dbReference>
<proteinExistence type="inferred from homology"/>
<comment type="subcellular location">
    <subcellularLocation>
        <location evidence="1">Cell membrane</location>
        <topology evidence="1">Multi-pass membrane protein</topology>
    </subcellularLocation>
</comment>
<keyword evidence="6 10" id="KW-1133">Transmembrane helix</keyword>
<protein>
    <submittedName>
        <fullName evidence="14">HlyC/CorC family transporter</fullName>
    </submittedName>
</protein>
<evidence type="ECO:0000256" key="7">
    <source>
        <dbReference type="ARBA" id="ARBA00023122"/>
    </source>
</evidence>
<dbReference type="AlphaFoldDB" id="A0A926VKP3"/>
<evidence type="ECO:0000256" key="5">
    <source>
        <dbReference type="ARBA" id="ARBA00022737"/>
    </source>
</evidence>
<dbReference type="PANTHER" id="PTHR43099:SF5">
    <property type="entry name" value="HLYC_CORC FAMILY TRANSPORTER"/>
    <property type="match status" value="1"/>
</dbReference>
<dbReference type="SUPFAM" id="SSF54631">
    <property type="entry name" value="CBS-domain pair"/>
    <property type="match status" value="1"/>
</dbReference>
<evidence type="ECO:0000256" key="6">
    <source>
        <dbReference type="ARBA" id="ARBA00022989"/>
    </source>
</evidence>
<reference evidence="14" key="2">
    <citation type="submission" date="2020-08" db="EMBL/GenBank/DDBJ databases">
        <authorList>
            <person name="Chen M."/>
            <person name="Teng W."/>
            <person name="Zhao L."/>
            <person name="Hu C."/>
            <person name="Zhou Y."/>
            <person name="Han B."/>
            <person name="Song L."/>
            <person name="Shu W."/>
        </authorList>
    </citation>
    <scope>NUCLEOTIDE SEQUENCE</scope>
    <source>
        <strain evidence="14">FACHB-1375</strain>
    </source>
</reference>
<evidence type="ECO:0000256" key="2">
    <source>
        <dbReference type="ARBA" id="ARBA00006337"/>
    </source>
</evidence>
<dbReference type="GO" id="GO:0050660">
    <property type="term" value="F:flavin adenine dinucleotide binding"/>
    <property type="evidence" value="ECO:0007669"/>
    <property type="project" value="InterPro"/>
</dbReference>
<dbReference type="GO" id="GO:0005886">
    <property type="term" value="C:plasma membrane"/>
    <property type="evidence" value="ECO:0007669"/>
    <property type="project" value="UniProtKB-SubCell"/>
</dbReference>
<reference evidence="14" key="1">
    <citation type="journal article" date="2015" name="ISME J.">
        <title>Draft Genome Sequence of Streptomyces incarnatus NRRL8089, which Produces the Nucleoside Antibiotic Sinefungin.</title>
        <authorList>
            <person name="Oshima K."/>
            <person name="Hattori M."/>
            <person name="Shimizu H."/>
            <person name="Fukuda K."/>
            <person name="Nemoto M."/>
            <person name="Inagaki K."/>
            <person name="Tamura T."/>
        </authorList>
    </citation>
    <scope>NUCLEOTIDE SEQUENCE</scope>
    <source>
        <strain evidence="14">FACHB-1375</strain>
    </source>
</reference>
<dbReference type="InterPro" id="IPR044751">
    <property type="entry name" value="Ion_transp-like_CBS"/>
</dbReference>
<comment type="caution">
    <text evidence="14">The sequence shown here is derived from an EMBL/GenBank/DDBJ whole genome shotgun (WGS) entry which is preliminary data.</text>
</comment>
<dbReference type="InterPro" id="IPR051676">
    <property type="entry name" value="UPF0053_domain"/>
</dbReference>
<feature type="transmembrane region" description="Helical" evidence="11">
    <location>
        <begin position="101"/>
        <end position="122"/>
    </location>
</feature>
<keyword evidence="8 10" id="KW-0472">Membrane</keyword>
<dbReference type="PANTHER" id="PTHR43099">
    <property type="entry name" value="UPF0053 PROTEIN YRKA"/>
    <property type="match status" value="1"/>
</dbReference>
<feature type="transmembrane region" description="Helical" evidence="11">
    <location>
        <begin position="6"/>
        <end position="28"/>
    </location>
</feature>
<evidence type="ECO:0000256" key="1">
    <source>
        <dbReference type="ARBA" id="ARBA00004651"/>
    </source>
</evidence>
<evidence type="ECO:0000256" key="11">
    <source>
        <dbReference type="SAM" id="Phobius"/>
    </source>
</evidence>
<comment type="similarity">
    <text evidence="2">Belongs to the UPF0053 family.</text>
</comment>
<feature type="transmembrane region" description="Helical" evidence="11">
    <location>
        <begin position="58"/>
        <end position="81"/>
    </location>
</feature>
<evidence type="ECO:0000256" key="4">
    <source>
        <dbReference type="ARBA" id="ARBA00022692"/>
    </source>
</evidence>
<evidence type="ECO:0000256" key="9">
    <source>
        <dbReference type="PROSITE-ProRule" id="PRU00703"/>
    </source>
</evidence>
<dbReference type="Pfam" id="PF03471">
    <property type="entry name" value="CorC_HlyC"/>
    <property type="match status" value="1"/>
</dbReference>
<keyword evidence="3" id="KW-1003">Cell membrane</keyword>
<keyword evidence="4 10" id="KW-0812">Transmembrane</keyword>
<dbReference type="InterPro" id="IPR005170">
    <property type="entry name" value="Transptr-assoc_dom"/>
</dbReference>
<dbReference type="Pfam" id="PF00571">
    <property type="entry name" value="CBS"/>
    <property type="match status" value="2"/>
</dbReference>
<dbReference type="SMART" id="SM00116">
    <property type="entry name" value="CBS"/>
    <property type="match status" value="2"/>
</dbReference>
<gene>
    <name evidence="14" type="ORF">H6G03_28815</name>
</gene>
<dbReference type="InterPro" id="IPR002550">
    <property type="entry name" value="CNNM"/>
</dbReference>
<dbReference type="SUPFAM" id="SSF56176">
    <property type="entry name" value="FAD-binding/transporter-associated domain-like"/>
    <property type="match status" value="1"/>
</dbReference>
<organism evidence="14 15">
    <name type="scientific">Aerosakkonema funiforme FACHB-1375</name>
    <dbReference type="NCBI Taxonomy" id="2949571"/>
    <lineage>
        <taxon>Bacteria</taxon>
        <taxon>Bacillati</taxon>
        <taxon>Cyanobacteriota</taxon>
        <taxon>Cyanophyceae</taxon>
        <taxon>Oscillatoriophycideae</taxon>
        <taxon>Aerosakkonematales</taxon>
        <taxon>Aerosakkonemataceae</taxon>
        <taxon>Aerosakkonema</taxon>
    </lineage>
</organism>
<dbReference type="PROSITE" id="PS51846">
    <property type="entry name" value="CNNM"/>
    <property type="match status" value="1"/>
</dbReference>
<evidence type="ECO:0000259" key="13">
    <source>
        <dbReference type="PROSITE" id="PS51846"/>
    </source>
</evidence>
<dbReference type="PROSITE" id="PS51371">
    <property type="entry name" value="CBS"/>
    <property type="match status" value="2"/>
</dbReference>
<evidence type="ECO:0000313" key="15">
    <source>
        <dbReference type="Proteomes" id="UP000641646"/>
    </source>
</evidence>